<protein>
    <submittedName>
        <fullName evidence="1">Uncharacterized protein</fullName>
    </submittedName>
</protein>
<comment type="caution">
    <text evidence="1">The sequence shown here is derived from an EMBL/GenBank/DDBJ whole genome shotgun (WGS) entry which is preliminary data.</text>
</comment>
<dbReference type="EMBL" id="AWVQ01000187">
    <property type="protein sequence ID" value="ERK72099.1"/>
    <property type="molecule type" value="Genomic_DNA"/>
</dbReference>
<dbReference type="HOGENOM" id="CLU_2735056_0_0_11"/>
<organism evidence="1 2">
    <name type="scientific">Leifsonia aquatica ATCC 14665</name>
    <dbReference type="NCBI Taxonomy" id="1358026"/>
    <lineage>
        <taxon>Bacteria</taxon>
        <taxon>Bacillati</taxon>
        <taxon>Actinomycetota</taxon>
        <taxon>Actinomycetes</taxon>
        <taxon>Micrococcales</taxon>
        <taxon>Microbacteriaceae</taxon>
        <taxon>Leifsonia</taxon>
    </lineage>
</organism>
<sequence>MDPTWAAPSLDGRPCDRVSPAARRWRGRLRVLRVRLRFLLASRTVRPLRLRICEPTVRWFTGTRPGIGGAR</sequence>
<evidence type="ECO:0000313" key="2">
    <source>
        <dbReference type="Proteomes" id="UP000016605"/>
    </source>
</evidence>
<accession>U2RU77</accession>
<reference evidence="1 2" key="1">
    <citation type="submission" date="2013-08" db="EMBL/GenBank/DDBJ databases">
        <authorList>
            <person name="Weinstock G."/>
            <person name="Sodergren E."/>
            <person name="Wylie T."/>
            <person name="Fulton L."/>
            <person name="Fulton R."/>
            <person name="Fronick C."/>
            <person name="O'Laughlin M."/>
            <person name="Godfrey J."/>
            <person name="Miner T."/>
            <person name="Herter B."/>
            <person name="Appelbaum E."/>
            <person name="Cordes M."/>
            <person name="Lek S."/>
            <person name="Wollam A."/>
            <person name="Pepin K.H."/>
            <person name="Palsikar V.B."/>
            <person name="Mitreva M."/>
            <person name="Wilson R.K."/>
        </authorList>
    </citation>
    <scope>NUCLEOTIDE SEQUENCE [LARGE SCALE GENOMIC DNA]</scope>
    <source>
        <strain evidence="1 2">ATCC 14665</strain>
    </source>
</reference>
<gene>
    <name evidence="1" type="ORF">N136_01549</name>
</gene>
<proteinExistence type="predicted"/>
<dbReference type="Proteomes" id="UP000016605">
    <property type="component" value="Unassembled WGS sequence"/>
</dbReference>
<dbReference type="AlphaFoldDB" id="U2RU77"/>
<name>U2RU77_LEIAQ</name>
<evidence type="ECO:0000313" key="1">
    <source>
        <dbReference type="EMBL" id="ERK72099.1"/>
    </source>
</evidence>